<keyword evidence="1" id="KW-0819">tRNA processing</keyword>
<evidence type="ECO:0000259" key="3">
    <source>
        <dbReference type="PROSITE" id="PS50206"/>
    </source>
</evidence>
<dbReference type="NCBIfam" id="NF003703">
    <property type="entry name" value="PRK05320.1"/>
    <property type="match status" value="1"/>
</dbReference>
<reference evidence="4 5" key="1">
    <citation type="submission" date="2020-10" db="EMBL/GenBank/DDBJ databases">
        <title>Phylogeny of dyella-like bacteria.</title>
        <authorList>
            <person name="Fu J."/>
        </authorList>
    </citation>
    <scope>NUCLEOTIDE SEQUENCE [LARGE SCALE GENOMIC DNA]</scope>
    <source>
        <strain evidence="4 5">DHOB07</strain>
    </source>
</reference>
<dbReference type="PANTHER" id="PTHR43268:SF3">
    <property type="entry name" value="RHODANESE-LIKE DOMAIN-CONTAINING PROTEIN 7-RELATED"/>
    <property type="match status" value="1"/>
</dbReference>
<dbReference type="InterPro" id="IPR036873">
    <property type="entry name" value="Rhodanese-like_dom_sf"/>
</dbReference>
<dbReference type="InterPro" id="IPR040503">
    <property type="entry name" value="TRHO_N"/>
</dbReference>
<dbReference type="EMBL" id="JADIKG010000010">
    <property type="protein sequence ID" value="MFK2872415.1"/>
    <property type="molecule type" value="Genomic_DNA"/>
</dbReference>
<feature type="region of interest" description="Disordered" evidence="2">
    <location>
        <begin position="262"/>
        <end position="289"/>
    </location>
</feature>
<dbReference type="Gene3D" id="3.40.250.10">
    <property type="entry name" value="Rhodanese-like domain"/>
    <property type="match status" value="1"/>
</dbReference>
<evidence type="ECO:0000313" key="4">
    <source>
        <dbReference type="EMBL" id="MFK2872415.1"/>
    </source>
</evidence>
<evidence type="ECO:0000256" key="2">
    <source>
        <dbReference type="SAM" id="MobiDB-lite"/>
    </source>
</evidence>
<dbReference type="HAMAP" id="MF_00469">
    <property type="entry name" value="TrhO"/>
    <property type="match status" value="1"/>
</dbReference>
<feature type="domain" description="Rhodanese" evidence="3">
    <location>
        <begin position="128"/>
        <end position="222"/>
    </location>
</feature>
<dbReference type="InterPro" id="IPR020936">
    <property type="entry name" value="TrhO"/>
</dbReference>
<dbReference type="PROSITE" id="PS50206">
    <property type="entry name" value="RHODANESE_3"/>
    <property type="match status" value="1"/>
</dbReference>
<organism evidence="4 5">
    <name type="scientific">Dyella lipolytica</name>
    <dbReference type="NCBI Taxonomy" id="1867835"/>
    <lineage>
        <taxon>Bacteria</taxon>
        <taxon>Pseudomonadati</taxon>
        <taxon>Pseudomonadota</taxon>
        <taxon>Gammaproteobacteria</taxon>
        <taxon>Lysobacterales</taxon>
        <taxon>Rhodanobacteraceae</taxon>
        <taxon>Dyella</taxon>
    </lineage>
</organism>
<accession>A0ABW8ISL0</accession>
<comment type="caution">
    <text evidence="4">The sequence shown here is derived from an EMBL/GenBank/DDBJ whole genome shotgun (WGS) entry which is preliminary data.</text>
</comment>
<comment type="catalytic activity">
    <reaction evidence="1">
        <text>uridine(34) in tRNA + AH2 + O2 = 5-hydroxyuridine(34) in tRNA + A + H2O</text>
        <dbReference type="Rhea" id="RHEA:64224"/>
        <dbReference type="Rhea" id="RHEA-COMP:11727"/>
        <dbReference type="Rhea" id="RHEA-COMP:13381"/>
        <dbReference type="ChEBI" id="CHEBI:13193"/>
        <dbReference type="ChEBI" id="CHEBI:15377"/>
        <dbReference type="ChEBI" id="CHEBI:15379"/>
        <dbReference type="ChEBI" id="CHEBI:17499"/>
        <dbReference type="ChEBI" id="CHEBI:65315"/>
        <dbReference type="ChEBI" id="CHEBI:136877"/>
    </reaction>
</comment>
<dbReference type="Pfam" id="PF17773">
    <property type="entry name" value="UPF0176_N"/>
    <property type="match status" value="1"/>
</dbReference>
<dbReference type="Gene3D" id="3.30.70.100">
    <property type="match status" value="1"/>
</dbReference>
<dbReference type="Pfam" id="PF00581">
    <property type="entry name" value="Rhodanese"/>
    <property type="match status" value="1"/>
</dbReference>
<dbReference type="SUPFAM" id="SSF52821">
    <property type="entry name" value="Rhodanese/Cell cycle control phosphatase"/>
    <property type="match status" value="1"/>
</dbReference>
<dbReference type="EC" id="1.14.-.-" evidence="1"/>
<evidence type="ECO:0000256" key="1">
    <source>
        <dbReference type="HAMAP-Rule" id="MF_00469"/>
    </source>
</evidence>
<comment type="function">
    <text evidence="1">Catalyzes oxygen-dependent 5-hydroxyuridine (ho5U) modification at position 34 in tRNAs.</text>
</comment>
<dbReference type="SMART" id="SM00450">
    <property type="entry name" value="RHOD"/>
    <property type="match status" value="1"/>
</dbReference>
<keyword evidence="5" id="KW-1185">Reference proteome</keyword>
<dbReference type="Proteomes" id="UP001620405">
    <property type="component" value="Unassembled WGS sequence"/>
</dbReference>
<protein>
    <recommendedName>
        <fullName evidence="1">tRNA uridine(34) hydroxylase</fullName>
        <ecNumber evidence="1">1.14.-.-</ecNumber>
    </recommendedName>
    <alternativeName>
        <fullName evidence="1">tRNA hydroxylation protein O</fullName>
    </alternativeName>
</protein>
<evidence type="ECO:0000313" key="5">
    <source>
        <dbReference type="Proteomes" id="UP001620405"/>
    </source>
</evidence>
<sequence>MSILNISAYRFVSLDDLPALRERVLAQCHALALKGTILLAPEGINLFLAGSREAIDAFMTWLRNDSRFADLQAKESLSDDVPFKRMRVRLKKEIITLRQPTIRPEGGRAPAVDAATLKRWLDQGHDDDGHEVVLLDTRNDYEIDVGKFPQAVDYRISSFTELPVALAADQARYAGKTVVSYCTGGIRCEKAVLHMQDVGMQRVYQLEGGILKYFEEVGGTHWQGDCFVFDERGAVDKSLIPSSLPPLPSGERAGVRGQSCAIGRSGPCSEQRSEQAPTPHLNPLLAPQNRVHPCTLPACPGGERKQTQKARS</sequence>
<name>A0ABW8ISL0_9GAMM</name>
<dbReference type="PANTHER" id="PTHR43268">
    <property type="entry name" value="THIOSULFATE SULFURTRANSFERASE/RHODANESE-LIKE DOMAIN-CONTAINING PROTEIN 2"/>
    <property type="match status" value="1"/>
</dbReference>
<proteinExistence type="inferred from homology"/>
<keyword evidence="1" id="KW-0560">Oxidoreductase</keyword>
<comment type="similarity">
    <text evidence="1">Belongs to the TrhO family.</text>
</comment>
<gene>
    <name evidence="1" type="primary">trhO</name>
    <name evidence="4" type="ORF">ISP13_02645</name>
</gene>
<dbReference type="InterPro" id="IPR001763">
    <property type="entry name" value="Rhodanese-like_dom"/>
</dbReference>